<accession>A0A9D1IZW4</accession>
<dbReference type="SUPFAM" id="SSF54862">
    <property type="entry name" value="4Fe-4S ferredoxins"/>
    <property type="match status" value="1"/>
</dbReference>
<sequence length="348" mass="35786">MSWENAVTSAYAAGCRLVFASGTEFSAPEGMRVFACEGAQTAVYAALGASLSGARALAVLGAGDELPDSRVTGGVAVLMPGAGEEYPSLRAAFAASEHEDRIVALDPGAAYTAETDVPEARKYRKQPERFAAECTREEMCPGCPYRGVYYAAAKLWLRTIGDGGCSLLGGKRPFLALDAAWGRGTAAAALAGFTAALPESARDTAAVTAACDLSEGGLRLLAGTGGTLIIVDEKKGGVDPAELCRRCGIEPAELAANDINGLEAALRAVPGAEGARVIIVRGECALLNMGGAVRTYETDVNRCRRCGACSKLGCPAISGRSPVIDAEKCVGCGMCASVCKCSAIRERA</sequence>
<comment type="caution">
    <text evidence="2">The sequence shown here is derived from an EMBL/GenBank/DDBJ whole genome shotgun (WGS) entry which is preliminary data.</text>
</comment>
<name>A0A9D1IZW4_9FIRM</name>
<protein>
    <submittedName>
        <fullName evidence="2">4Fe-4S binding protein</fullName>
    </submittedName>
</protein>
<evidence type="ECO:0000313" key="2">
    <source>
        <dbReference type="EMBL" id="HIR55583.1"/>
    </source>
</evidence>
<organism evidence="2 3">
    <name type="scientific">Candidatus Scatomorpha intestinigallinarum</name>
    <dbReference type="NCBI Taxonomy" id="2840923"/>
    <lineage>
        <taxon>Bacteria</taxon>
        <taxon>Bacillati</taxon>
        <taxon>Bacillota</taxon>
        <taxon>Clostridia</taxon>
        <taxon>Eubacteriales</taxon>
        <taxon>Candidatus Scatomorpha</taxon>
    </lineage>
</organism>
<feature type="domain" description="4Fe-4S ferredoxin-type" evidence="1">
    <location>
        <begin position="320"/>
        <end position="348"/>
    </location>
</feature>
<dbReference type="AlphaFoldDB" id="A0A9D1IZW4"/>
<evidence type="ECO:0000259" key="1">
    <source>
        <dbReference type="PROSITE" id="PS51379"/>
    </source>
</evidence>
<proteinExistence type="predicted"/>
<evidence type="ECO:0000313" key="3">
    <source>
        <dbReference type="Proteomes" id="UP000824238"/>
    </source>
</evidence>
<dbReference type="Pfam" id="PF00037">
    <property type="entry name" value="Fer4"/>
    <property type="match status" value="1"/>
</dbReference>
<dbReference type="InterPro" id="IPR017896">
    <property type="entry name" value="4Fe4S_Fe-S-bd"/>
</dbReference>
<dbReference type="Proteomes" id="UP000824238">
    <property type="component" value="Unassembled WGS sequence"/>
</dbReference>
<feature type="domain" description="4Fe-4S ferredoxin-type" evidence="1">
    <location>
        <begin position="294"/>
        <end position="315"/>
    </location>
</feature>
<reference evidence="2" key="2">
    <citation type="journal article" date="2021" name="PeerJ">
        <title>Extensive microbial diversity within the chicken gut microbiome revealed by metagenomics and culture.</title>
        <authorList>
            <person name="Gilroy R."/>
            <person name="Ravi A."/>
            <person name="Getino M."/>
            <person name="Pursley I."/>
            <person name="Horton D.L."/>
            <person name="Alikhan N.F."/>
            <person name="Baker D."/>
            <person name="Gharbi K."/>
            <person name="Hall N."/>
            <person name="Watson M."/>
            <person name="Adriaenssens E.M."/>
            <person name="Foster-Nyarko E."/>
            <person name="Jarju S."/>
            <person name="Secka A."/>
            <person name="Antonio M."/>
            <person name="Oren A."/>
            <person name="Chaudhuri R.R."/>
            <person name="La Ragione R."/>
            <person name="Hildebrand F."/>
            <person name="Pallen M.J."/>
        </authorList>
    </citation>
    <scope>NUCLEOTIDE SEQUENCE</scope>
    <source>
        <strain evidence="2">ChiGjej3B3-7149</strain>
    </source>
</reference>
<dbReference type="EMBL" id="DVHH01000198">
    <property type="protein sequence ID" value="HIR55583.1"/>
    <property type="molecule type" value="Genomic_DNA"/>
</dbReference>
<dbReference type="PROSITE" id="PS51379">
    <property type="entry name" value="4FE4S_FER_2"/>
    <property type="match status" value="2"/>
</dbReference>
<reference evidence="2" key="1">
    <citation type="submission" date="2020-10" db="EMBL/GenBank/DDBJ databases">
        <authorList>
            <person name="Gilroy R."/>
        </authorList>
    </citation>
    <scope>NUCLEOTIDE SEQUENCE</scope>
    <source>
        <strain evidence="2">ChiGjej3B3-7149</strain>
    </source>
</reference>
<gene>
    <name evidence="2" type="ORF">IAD36_08335</name>
</gene>